<dbReference type="PANTHER" id="PTHR35184:SF1">
    <property type="entry name" value="INTEGRAL MEMBRANE PROTEIN"/>
    <property type="match status" value="1"/>
</dbReference>
<protein>
    <submittedName>
        <fullName evidence="3">Uncharacterized protein</fullName>
    </submittedName>
</protein>
<keyword evidence="2" id="KW-0812">Transmembrane</keyword>
<evidence type="ECO:0000256" key="1">
    <source>
        <dbReference type="SAM" id="MobiDB-lite"/>
    </source>
</evidence>
<keyword evidence="2" id="KW-0472">Membrane</keyword>
<name>A0AAN7TIN2_9PEZI</name>
<feature type="compositionally biased region" description="Basic and acidic residues" evidence="1">
    <location>
        <begin position="293"/>
        <end position="309"/>
    </location>
</feature>
<feature type="transmembrane region" description="Helical" evidence="2">
    <location>
        <begin position="138"/>
        <end position="161"/>
    </location>
</feature>
<feature type="transmembrane region" description="Helical" evidence="2">
    <location>
        <begin position="30"/>
        <end position="49"/>
    </location>
</feature>
<feature type="transmembrane region" description="Helical" evidence="2">
    <location>
        <begin position="173"/>
        <end position="193"/>
    </location>
</feature>
<evidence type="ECO:0000313" key="4">
    <source>
        <dbReference type="Proteomes" id="UP001310890"/>
    </source>
</evidence>
<feature type="transmembrane region" description="Helical" evidence="2">
    <location>
        <begin position="214"/>
        <end position="234"/>
    </location>
</feature>
<gene>
    <name evidence="3" type="ORF">LTR62_007717</name>
</gene>
<feature type="transmembrane region" description="Helical" evidence="2">
    <location>
        <begin position="61"/>
        <end position="83"/>
    </location>
</feature>
<evidence type="ECO:0000313" key="3">
    <source>
        <dbReference type="EMBL" id="KAK5108915.1"/>
    </source>
</evidence>
<proteinExistence type="predicted"/>
<keyword evidence="2" id="KW-1133">Transmembrane helix</keyword>
<sequence>MSQNPAQIQGPPYPSRTAGVGGLPTISLDIPISSVLLAIYLFFALYNQILFQLNRRRKHKFLFSWVLFGFCMCRVLTFILRIVWATQPHNVQVAIAANILVNAGILLLYIINYLFALRILRARQPEVGWNRALHYFSVFFYWAMGISICLVISMVVVSSYTLKLDLLHAARKILLAGLTIFTIFTALAPLILATSLGLKPSPRAENFGKGDMRLKIIVCGLSCALALLIAGFRCGTSWESPRPRDNPAWYDNKAAFYCFEFVPEIMILVLFAVAEIHLRFHVPNGSSKARSYKAVEGDEPMRLGSRESDVTAVGEEAEKDKEMEDV</sequence>
<accession>A0AAN7TIN2</accession>
<dbReference type="PANTHER" id="PTHR35184">
    <property type="entry name" value="YALI0C10208P"/>
    <property type="match status" value="1"/>
</dbReference>
<organism evidence="3 4">
    <name type="scientific">Meristemomyces frigidus</name>
    <dbReference type="NCBI Taxonomy" id="1508187"/>
    <lineage>
        <taxon>Eukaryota</taxon>
        <taxon>Fungi</taxon>
        <taxon>Dikarya</taxon>
        <taxon>Ascomycota</taxon>
        <taxon>Pezizomycotina</taxon>
        <taxon>Dothideomycetes</taxon>
        <taxon>Dothideomycetidae</taxon>
        <taxon>Mycosphaerellales</taxon>
        <taxon>Teratosphaeriaceae</taxon>
        <taxon>Meristemomyces</taxon>
    </lineage>
</organism>
<feature type="transmembrane region" description="Helical" evidence="2">
    <location>
        <begin position="254"/>
        <end position="274"/>
    </location>
</feature>
<dbReference type="Proteomes" id="UP001310890">
    <property type="component" value="Unassembled WGS sequence"/>
</dbReference>
<feature type="region of interest" description="Disordered" evidence="1">
    <location>
        <begin position="289"/>
        <end position="326"/>
    </location>
</feature>
<dbReference type="EMBL" id="JAVRRL010000075">
    <property type="protein sequence ID" value="KAK5108915.1"/>
    <property type="molecule type" value="Genomic_DNA"/>
</dbReference>
<dbReference type="AlphaFoldDB" id="A0AAN7TIN2"/>
<feature type="transmembrane region" description="Helical" evidence="2">
    <location>
        <begin position="95"/>
        <end position="117"/>
    </location>
</feature>
<comment type="caution">
    <text evidence="3">The sequence shown here is derived from an EMBL/GenBank/DDBJ whole genome shotgun (WGS) entry which is preliminary data.</text>
</comment>
<feature type="compositionally biased region" description="Basic and acidic residues" evidence="1">
    <location>
        <begin position="316"/>
        <end position="326"/>
    </location>
</feature>
<evidence type="ECO:0000256" key="2">
    <source>
        <dbReference type="SAM" id="Phobius"/>
    </source>
</evidence>
<reference evidence="3" key="1">
    <citation type="submission" date="2023-08" db="EMBL/GenBank/DDBJ databases">
        <title>Black Yeasts Isolated from many extreme environments.</title>
        <authorList>
            <person name="Coleine C."/>
            <person name="Stajich J.E."/>
            <person name="Selbmann L."/>
        </authorList>
    </citation>
    <scope>NUCLEOTIDE SEQUENCE</scope>
    <source>
        <strain evidence="3">CCFEE 5401</strain>
    </source>
</reference>